<comment type="similarity">
    <text evidence="2">Belongs to the MipA/OmpV family.</text>
</comment>
<gene>
    <name evidence="7" type="ORF">SAMN05192549_115126</name>
</gene>
<evidence type="ECO:0000256" key="4">
    <source>
        <dbReference type="ARBA" id="ARBA00023136"/>
    </source>
</evidence>
<evidence type="ECO:0000313" key="8">
    <source>
        <dbReference type="Proteomes" id="UP000184339"/>
    </source>
</evidence>
<dbReference type="PANTHER" id="PTHR38776">
    <property type="entry name" value="MLTA-INTERACTING PROTEIN-RELATED"/>
    <property type="match status" value="1"/>
</dbReference>
<organism evidence="7 8">
    <name type="scientific">Duganella sacchari</name>
    <dbReference type="NCBI Taxonomy" id="551987"/>
    <lineage>
        <taxon>Bacteria</taxon>
        <taxon>Pseudomonadati</taxon>
        <taxon>Pseudomonadota</taxon>
        <taxon>Betaproteobacteria</taxon>
        <taxon>Burkholderiales</taxon>
        <taxon>Oxalobacteraceae</taxon>
        <taxon>Telluria group</taxon>
        <taxon>Duganella</taxon>
    </lineage>
</organism>
<dbReference type="STRING" id="551987.SAMN05192549_115126"/>
<evidence type="ECO:0000256" key="1">
    <source>
        <dbReference type="ARBA" id="ARBA00004442"/>
    </source>
</evidence>
<sequence>MNKLFPLMLLPLCGVVCAEDSMSMMPDGSRDMYVGIAVVTGNAAAAGEKRPVLLRPLLQAEWSNGIFVSSGGIAGWHLSQTAGVEYGPLLASTNSREPRDDRRLRGSHAIRGSLDAGGFFNYYLGEDARLRSSILYDTSAHGFRGDVGVQRSWTGLAPHHTLSLSAGVSLASDPVMRERYEVRRDAGGVRDYTPSGGVASVNAGANWNWSLNSRWLLSSAVTVTRLGSEPAASPIVERRTFTVLSTGLAYRF</sequence>
<keyword evidence="5" id="KW-0998">Cell outer membrane</keyword>
<dbReference type="Pfam" id="PF06629">
    <property type="entry name" value="MipA"/>
    <property type="match status" value="1"/>
</dbReference>
<evidence type="ECO:0000256" key="2">
    <source>
        <dbReference type="ARBA" id="ARBA00005722"/>
    </source>
</evidence>
<feature type="chain" id="PRO_5013382890" evidence="6">
    <location>
        <begin position="19"/>
        <end position="252"/>
    </location>
</feature>
<dbReference type="Proteomes" id="UP000184339">
    <property type="component" value="Unassembled WGS sequence"/>
</dbReference>
<reference evidence="8" key="1">
    <citation type="submission" date="2016-11" db="EMBL/GenBank/DDBJ databases">
        <authorList>
            <person name="Varghese N."/>
            <person name="Submissions S."/>
        </authorList>
    </citation>
    <scope>NUCLEOTIDE SEQUENCE [LARGE SCALE GENOMIC DNA]</scope>
    <source>
        <strain evidence="8">Sac-22</strain>
    </source>
</reference>
<evidence type="ECO:0000256" key="3">
    <source>
        <dbReference type="ARBA" id="ARBA00022729"/>
    </source>
</evidence>
<accession>A0A1M7R9Z5</accession>
<evidence type="ECO:0000256" key="6">
    <source>
        <dbReference type="SAM" id="SignalP"/>
    </source>
</evidence>
<dbReference type="GO" id="GO:0009252">
    <property type="term" value="P:peptidoglycan biosynthetic process"/>
    <property type="evidence" value="ECO:0007669"/>
    <property type="project" value="TreeGrafter"/>
</dbReference>
<dbReference type="InterPro" id="IPR010583">
    <property type="entry name" value="MipA"/>
</dbReference>
<dbReference type="PANTHER" id="PTHR38776:SF1">
    <property type="entry name" value="MLTA-INTERACTING PROTEIN-RELATED"/>
    <property type="match status" value="1"/>
</dbReference>
<evidence type="ECO:0000256" key="5">
    <source>
        <dbReference type="ARBA" id="ARBA00023237"/>
    </source>
</evidence>
<evidence type="ECO:0000313" key="7">
    <source>
        <dbReference type="EMBL" id="SHN42970.1"/>
    </source>
</evidence>
<keyword evidence="8" id="KW-1185">Reference proteome</keyword>
<feature type="signal peptide" evidence="6">
    <location>
        <begin position="1"/>
        <end position="18"/>
    </location>
</feature>
<keyword evidence="4" id="KW-0472">Membrane</keyword>
<dbReference type="OrthoDB" id="8585044at2"/>
<dbReference type="EMBL" id="FRCX01000015">
    <property type="protein sequence ID" value="SHN42970.1"/>
    <property type="molecule type" value="Genomic_DNA"/>
</dbReference>
<protein>
    <submittedName>
        <fullName evidence="7">Outer membrane scaffolding protein for murein synthesis, MipA/OmpV family</fullName>
    </submittedName>
</protein>
<keyword evidence="3 6" id="KW-0732">Signal</keyword>
<dbReference type="RefSeq" id="WP_072789131.1">
    <property type="nucleotide sequence ID" value="NZ_FRCX01000015.1"/>
</dbReference>
<dbReference type="GO" id="GO:0009279">
    <property type="term" value="C:cell outer membrane"/>
    <property type="evidence" value="ECO:0007669"/>
    <property type="project" value="UniProtKB-SubCell"/>
</dbReference>
<name>A0A1M7R9Z5_9BURK</name>
<comment type="subcellular location">
    <subcellularLocation>
        <location evidence="1">Cell outer membrane</location>
    </subcellularLocation>
</comment>
<proteinExistence type="inferred from homology"/>
<dbReference type="AlphaFoldDB" id="A0A1M7R9Z5"/>